<evidence type="ECO:0000256" key="1">
    <source>
        <dbReference type="SAM" id="SignalP"/>
    </source>
</evidence>
<dbReference type="EMBL" id="CP086358">
    <property type="protein sequence ID" value="UNI19874.1"/>
    <property type="molecule type" value="Genomic_DNA"/>
</dbReference>
<organism evidence="2 3">
    <name type="scientific">Purpureocillium takamizusanense</name>
    <dbReference type="NCBI Taxonomy" id="2060973"/>
    <lineage>
        <taxon>Eukaryota</taxon>
        <taxon>Fungi</taxon>
        <taxon>Dikarya</taxon>
        <taxon>Ascomycota</taxon>
        <taxon>Pezizomycotina</taxon>
        <taxon>Sordariomycetes</taxon>
        <taxon>Hypocreomycetidae</taxon>
        <taxon>Hypocreales</taxon>
        <taxon>Ophiocordycipitaceae</taxon>
        <taxon>Purpureocillium</taxon>
    </lineage>
</organism>
<dbReference type="Proteomes" id="UP000829364">
    <property type="component" value="Chromosome 5"/>
</dbReference>
<dbReference type="KEGG" id="ptkz:JDV02_006019"/>
<gene>
    <name evidence="2" type="ORF">JDV02_006019</name>
</gene>
<feature type="signal peptide" evidence="1">
    <location>
        <begin position="1"/>
        <end position="18"/>
    </location>
</feature>
<protein>
    <submittedName>
        <fullName evidence="2">Uncharacterized protein</fullName>
    </submittedName>
</protein>
<name>A0A9Q8QJD9_9HYPO</name>
<dbReference type="RefSeq" id="XP_047843355.1">
    <property type="nucleotide sequence ID" value="XM_047987370.1"/>
</dbReference>
<dbReference type="GeneID" id="72067968"/>
<dbReference type="AlphaFoldDB" id="A0A9Q8QJD9"/>
<evidence type="ECO:0000313" key="3">
    <source>
        <dbReference type="Proteomes" id="UP000829364"/>
    </source>
</evidence>
<accession>A0A9Q8QJD9</accession>
<evidence type="ECO:0000313" key="2">
    <source>
        <dbReference type="EMBL" id="UNI19874.1"/>
    </source>
</evidence>
<keyword evidence="1" id="KW-0732">Signal</keyword>
<sequence>MRLSHLFFVAAAATPLLAAPAPANSTATVTRRNVIKGVNKHYWQCMGMSRECTEFLTEPDRWAMRLQAWDEDKYGKVRRPDRPIAVLGYLQDEALRSKSDRKFKNGENIACYQFGGGGFCLSPWGFPKDKPMDRPGLVRGLNDLITRHDRNDLCGRKCGDVAFGEGDHAGHLTIDFSTATCKGLC</sequence>
<proteinExistence type="predicted"/>
<keyword evidence="3" id="KW-1185">Reference proteome</keyword>
<reference evidence="2" key="1">
    <citation type="submission" date="2021-11" db="EMBL/GenBank/DDBJ databases">
        <title>Purpureocillium_takamizusanense_genome.</title>
        <authorList>
            <person name="Nguyen N.-H."/>
        </authorList>
    </citation>
    <scope>NUCLEOTIDE SEQUENCE</scope>
    <source>
        <strain evidence="2">PT3</strain>
    </source>
</reference>
<feature type="chain" id="PRO_5040259617" evidence="1">
    <location>
        <begin position="19"/>
        <end position="185"/>
    </location>
</feature>